<dbReference type="EMBL" id="UINC01022354">
    <property type="protein sequence ID" value="SVA91787.1"/>
    <property type="molecule type" value="Genomic_DNA"/>
</dbReference>
<sequence>VNTTQKITALVVVVGVALSTIVTAETDEENTKTSRNLPDSEFHFTRLVYKDYGSIGFGFRRGRGSWTVDMPEAEFHLSQGLRRLTRLDVEPVSRYTAEGGRWLQISDDEIFNYPWLYAVEVGNWY</sequence>
<protein>
    <submittedName>
        <fullName evidence="1">Uncharacterized protein</fullName>
    </submittedName>
</protein>
<proteinExistence type="predicted"/>
<feature type="non-terminal residue" evidence="1">
    <location>
        <position position="1"/>
    </location>
</feature>
<accession>A0A381ZSL8</accession>
<dbReference type="AlphaFoldDB" id="A0A381ZSL8"/>
<organism evidence="1">
    <name type="scientific">marine metagenome</name>
    <dbReference type="NCBI Taxonomy" id="408172"/>
    <lineage>
        <taxon>unclassified sequences</taxon>
        <taxon>metagenomes</taxon>
        <taxon>ecological metagenomes</taxon>
    </lineage>
</organism>
<name>A0A381ZSL8_9ZZZZ</name>
<reference evidence="1" key="1">
    <citation type="submission" date="2018-05" db="EMBL/GenBank/DDBJ databases">
        <authorList>
            <person name="Lanie J.A."/>
            <person name="Ng W.-L."/>
            <person name="Kazmierczak K.M."/>
            <person name="Andrzejewski T.M."/>
            <person name="Davidsen T.M."/>
            <person name="Wayne K.J."/>
            <person name="Tettelin H."/>
            <person name="Glass J.I."/>
            <person name="Rusch D."/>
            <person name="Podicherti R."/>
            <person name="Tsui H.-C.T."/>
            <person name="Winkler M.E."/>
        </authorList>
    </citation>
    <scope>NUCLEOTIDE SEQUENCE</scope>
</reference>
<feature type="non-terminal residue" evidence="1">
    <location>
        <position position="125"/>
    </location>
</feature>
<evidence type="ECO:0000313" key="1">
    <source>
        <dbReference type="EMBL" id="SVA91787.1"/>
    </source>
</evidence>
<gene>
    <name evidence="1" type="ORF">METZ01_LOCUS144641</name>
</gene>